<dbReference type="EC" id="1.1.1.276" evidence="4"/>
<dbReference type="KEGG" id="rhs:A3Q41_00239"/>
<gene>
    <name evidence="4" type="primary">sdh_1</name>
    <name evidence="4" type="ORF">A3Q41_00239</name>
</gene>
<dbReference type="Proteomes" id="UP000076038">
    <property type="component" value="Chromosome"/>
</dbReference>
<dbReference type="PROSITE" id="PS00061">
    <property type="entry name" value="ADH_SHORT"/>
    <property type="match status" value="1"/>
</dbReference>
<dbReference type="Gene3D" id="3.40.50.720">
    <property type="entry name" value="NAD(P)-binding Rossmann-like Domain"/>
    <property type="match status" value="1"/>
</dbReference>
<sequence>MLALTTMMTVPTFARMTSTALITGASSGLGEEFAHRFAARGENVVLVARRADRLETLARRIEADHGVTATAVAMDLGVPGIGESLRKALADKGVKPTTLVNNAGFGTHGRFRDEDPARVASEIALNVSALVDLTHAFLPNLTGALINIASTAAYQPTPNMAVYGATKAFVLNFTEALAYEYRTSPLKILALSPGPTRTEFFDVVGSEDAAVGNFQTSEQVVSTAMRALDSRRTPASVVSGLSNKISAGSVRLAPRSLAAIISGRLLKA</sequence>
<evidence type="ECO:0000256" key="2">
    <source>
        <dbReference type="ARBA" id="ARBA00023002"/>
    </source>
</evidence>
<accession>A0A143QEF7</accession>
<dbReference type="PIRSF" id="PIRSF000126">
    <property type="entry name" value="11-beta-HSD1"/>
    <property type="match status" value="1"/>
</dbReference>
<organism evidence="4 5">
    <name type="scientific">Rhodococcoides fascians</name>
    <name type="common">Rhodococcus fascians</name>
    <dbReference type="NCBI Taxonomy" id="1828"/>
    <lineage>
        <taxon>Bacteria</taxon>
        <taxon>Bacillati</taxon>
        <taxon>Actinomycetota</taxon>
        <taxon>Actinomycetes</taxon>
        <taxon>Mycobacteriales</taxon>
        <taxon>Nocardiaceae</taxon>
        <taxon>Rhodococcoides</taxon>
    </lineage>
</organism>
<reference evidence="4 5" key="1">
    <citation type="journal article" date="2016" name="Genome Announc.">
        <title>Complete Genome and Plasmid Sequences for Rhodococcus fascians D188 and Draft Sequences for Rhodococcus Isolates PBTS 1 and PBTS 2.</title>
        <authorList>
            <person name="Stamler R.A."/>
            <person name="Vereecke D."/>
            <person name="Zhang Y."/>
            <person name="Schilkey F."/>
            <person name="Devitt N."/>
            <person name="Randall J.J."/>
        </authorList>
    </citation>
    <scope>NUCLEOTIDE SEQUENCE [LARGE SCALE GENOMIC DNA]</scope>
    <source>
        <strain evidence="4 5">PBTS2</strain>
    </source>
</reference>
<dbReference type="InterPro" id="IPR002347">
    <property type="entry name" value="SDR_fam"/>
</dbReference>
<evidence type="ECO:0000313" key="5">
    <source>
        <dbReference type="Proteomes" id="UP000076038"/>
    </source>
</evidence>
<evidence type="ECO:0000256" key="3">
    <source>
        <dbReference type="RuleBase" id="RU000363"/>
    </source>
</evidence>
<dbReference type="InterPro" id="IPR036291">
    <property type="entry name" value="NAD(P)-bd_dom_sf"/>
</dbReference>
<evidence type="ECO:0000256" key="1">
    <source>
        <dbReference type="ARBA" id="ARBA00006484"/>
    </source>
</evidence>
<dbReference type="PANTHER" id="PTHR42901:SF1">
    <property type="entry name" value="ALCOHOL DEHYDROGENASE"/>
    <property type="match status" value="1"/>
</dbReference>
<dbReference type="PANTHER" id="PTHR42901">
    <property type="entry name" value="ALCOHOL DEHYDROGENASE"/>
    <property type="match status" value="1"/>
</dbReference>
<name>A0A143QEF7_RHOFA</name>
<keyword evidence="5" id="KW-1185">Reference proteome</keyword>
<dbReference type="PRINTS" id="PR00081">
    <property type="entry name" value="GDHRDH"/>
</dbReference>
<dbReference type="SUPFAM" id="SSF51735">
    <property type="entry name" value="NAD(P)-binding Rossmann-fold domains"/>
    <property type="match status" value="1"/>
</dbReference>
<dbReference type="AlphaFoldDB" id="A0A143QEF7"/>
<proteinExistence type="inferred from homology"/>
<protein>
    <submittedName>
        <fullName evidence="4">Serine 3-dehydrogenase</fullName>
        <ecNumber evidence="4">1.1.1.276</ecNumber>
    </submittedName>
</protein>
<dbReference type="PRINTS" id="PR00080">
    <property type="entry name" value="SDRFAMILY"/>
</dbReference>
<keyword evidence="2 4" id="KW-0560">Oxidoreductase</keyword>
<dbReference type="GO" id="GO:0031132">
    <property type="term" value="F:serine 3-dehydrogenase activity"/>
    <property type="evidence" value="ECO:0007669"/>
    <property type="project" value="UniProtKB-EC"/>
</dbReference>
<dbReference type="Pfam" id="PF00106">
    <property type="entry name" value="adh_short"/>
    <property type="match status" value="1"/>
</dbReference>
<dbReference type="OrthoDB" id="9810734at2"/>
<evidence type="ECO:0000313" key="4">
    <source>
        <dbReference type="EMBL" id="AMY21563.1"/>
    </source>
</evidence>
<comment type="similarity">
    <text evidence="1 3">Belongs to the short-chain dehydrogenases/reductases (SDR) family.</text>
</comment>
<dbReference type="PATRIC" id="fig|1653479.3.peg.237"/>
<dbReference type="InterPro" id="IPR020904">
    <property type="entry name" value="Sc_DH/Rdtase_CS"/>
</dbReference>
<reference evidence="5" key="2">
    <citation type="submission" date="2016-04" db="EMBL/GenBank/DDBJ databases">
        <title>Complete Genome and Plasmid Sequences for Rhodococcus fascians D188 and Draft Sequences for Rhodococcus spp. Isolates PBTS 1 and PBTS 2.</title>
        <authorList>
            <person name="Stamer R."/>
            <person name="Vereecke D."/>
            <person name="Zhang Y."/>
            <person name="Schilkey F."/>
            <person name="Devitt N."/>
            <person name="Randall J."/>
        </authorList>
    </citation>
    <scope>NUCLEOTIDE SEQUENCE [LARGE SCALE GENOMIC DNA]</scope>
    <source>
        <strain evidence="5">PBTS2</strain>
    </source>
</reference>
<dbReference type="EMBL" id="CP015220">
    <property type="protein sequence ID" value="AMY21563.1"/>
    <property type="molecule type" value="Genomic_DNA"/>
</dbReference>